<comment type="caution">
    <text evidence="1">The sequence shown here is derived from an EMBL/GenBank/DDBJ whole genome shotgun (WGS) entry which is preliminary data.</text>
</comment>
<gene>
    <name evidence="1" type="ORF">ISG29_07920</name>
</gene>
<evidence type="ECO:0000313" key="1">
    <source>
        <dbReference type="EMBL" id="MBF4161614.1"/>
    </source>
</evidence>
<keyword evidence="2" id="KW-1185">Reference proteome</keyword>
<protein>
    <submittedName>
        <fullName evidence="1">Uncharacterized protein</fullName>
    </submittedName>
</protein>
<name>A0A930V1Q5_9ACTN</name>
<evidence type="ECO:0000313" key="2">
    <source>
        <dbReference type="Proteomes" id="UP000656804"/>
    </source>
</evidence>
<proteinExistence type="predicted"/>
<dbReference type="AlphaFoldDB" id="A0A930V1Q5"/>
<sequence length="113" mass="11943">MNDADSIVFDQVQIGRGLKPVAQHGFVVLTPGHVTLLDSKEQQVATGPISGCNPTFTRFTRKQNITLLVGGETFNVAPAWGRTVGTLLPDGKGVKDAAALLMACLENDGRLPA</sequence>
<reference evidence="1" key="1">
    <citation type="submission" date="2020-11" db="EMBL/GenBank/DDBJ databases">
        <title>Nocardioides sp. CBS4Y-1, whole genome shotgun sequence.</title>
        <authorList>
            <person name="Tuo L."/>
        </authorList>
    </citation>
    <scope>NUCLEOTIDE SEQUENCE</scope>
    <source>
        <strain evidence="1">CBS4Y-1</strain>
    </source>
</reference>
<organism evidence="1 2">
    <name type="scientific">Nocardioides acrostichi</name>
    <dbReference type="NCBI Taxonomy" id="2784339"/>
    <lineage>
        <taxon>Bacteria</taxon>
        <taxon>Bacillati</taxon>
        <taxon>Actinomycetota</taxon>
        <taxon>Actinomycetes</taxon>
        <taxon>Propionibacteriales</taxon>
        <taxon>Nocardioidaceae</taxon>
        <taxon>Nocardioides</taxon>
    </lineage>
</organism>
<accession>A0A930V1Q5</accession>
<dbReference type="EMBL" id="JADIVZ010000003">
    <property type="protein sequence ID" value="MBF4161614.1"/>
    <property type="molecule type" value="Genomic_DNA"/>
</dbReference>
<dbReference type="RefSeq" id="WP_194502888.1">
    <property type="nucleotide sequence ID" value="NZ_JADIVZ010000003.1"/>
</dbReference>
<dbReference type="Proteomes" id="UP000656804">
    <property type="component" value="Unassembled WGS sequence"/>
</dbReference>